<feature type="domain" description="ABC transmembrane type-1" evidence="6">
    <location>
        <begin position="1"/>
        <end position="94"/>
    </location>
</feature>
<keyword evidence="3 5" id="KW-1133">Transmembrane helix</keyword>
<dbReference type="Pfam" id="PF00664">
    <property type="entry name" value="ABC_membrane"/>
    <property type="match status" value="1"/>
</dbReference>
<gene>
    <name evidence="7" type="ORF">F2Q69_00054808</name>
</gene>
<comment type="caution">
    <text evidence="7">The sequence shown here is derived from an EMBL/GenBank/DDBJ whole genome shotgun (WGS) entry which is preliminary data.</text>
</comment>
<evidence type="ECO:0000256" key="1">
    <source>
        <dbReference type="ARBA" id="ARBA00004141"/>
    </source>
</evidence>
<dbReference type="Proteomes" id="UP000712600">
    <property type="component" value="Unassembled WGS sequence"/>
</dbReference>
<dbReference type="InterPro" id="IPR039421">
    <property type="entry name" value="Type_1_exporter"/>
</dbReference>
<accession>A0A8S9MYN8</accession>
<sequence length="94" mass="10657">MVRALVGNALAQTLQNLEFVTAGVVILFVASLQLVFIVLAMLPRNRLSCYIYMKIIVWFSTDAKQRMYEEARQVAKDVVRSIRTVASFCGEEKL</sequence>
<keyword evidence="2 5" id="KW-0812">Transmembrane</keyword>
<evidence type="ECO:0000313" key="8">
    <source>
        <dbReference type="Proteomes" id="UP000712600"/>
    </source>
</evidence>
<dbReference type="PANTHER" id="PTHR24221:SF621">
    <property type="entry name" value="ABC TRANSPORTER B FAMILY MEMBER 21"/>
    <property type="match status" value="1"/>
</dbReference>
<organism evidence="7 8">
    <name type="scientific">Brassica cretica</name>
    <name type="common">Mustard</name>
    <dbReference type="NCBI Taxonomy" id="69181"/>
    <lineage>
        <taxon>Eukaryota</taxon>
        <taxon>Viridiplantae</taxon>
        <taxon>Streptophyta</taxon>
        <taxon>Embryophyta</taxon>
        <taxon>Tracheophyta</taxon>
        <taxon>Spermatophyta</taxon>
        <taxon>Magnoliopsida</taxon>
        <taxon>eudicotyledons</taxon>
        <taxon>Gunneridae</taxon>
        <taxon>Pentapetalae</taxon>
        <taxon>rosids</taxon>
        <taxon>malvids</taxon>
        <taxon>Brassicales</taxon>
        <taxon>Brassicaceae</taxon>
        <taxon>Brassiceae</taxon>
        <taxon>Brassica</taxon>
    </lineage>
</organism>
<dbReference type="PANTHER" id="PTHR24221">
    <property type="entry name" value="ATP-BINDING CASSETTE SUB-FAMILY B"/>
    <property type="match status" value="1"/>
</dbReference>
<evidence type="ECO:0000256" key="3">
    <source>
        <dbReference type="ARBA" id="ARBA00022989"/>
    </source>
</evidence>
<dbReference type="GO" id="GO:0140359">
    <property type="term" value="F:ABC-type transporter activity"/>
    <property type="evidence" value="ECO:0007669"/>
    <property type="project" value="InterPro"/>
</dbReference>
<dbReference type="EMBL" id="QGKX02002183">
    <property type="protein sequence ID" value="KAF3488023.1"/>
    <property type="molecule type" value="Genomic_DNA"/>
</dbReference>
<evidence type="ECO:0000256" key="2">
    <source>
        <dbReference type="ARBA" id="ARBA00022692"/>
    </source>
</evidence>
<evidence type="ECO:0000313" key="7">
    <source>
        <dbReference type="EMBL" id="KAF3488023.1"/>
    </source>
</evidence>
<comment type="subcellular location">
    <subcellularLocation>
        <location evidence="1">Membrane</location>
        <topology evidence="1">Multi-pass membrane protein</topology>
    </subcellularLocation>
</comment>
<keyword evidence="4 5" id="KW-0472">Membrane</keyword>
<evidence type="ECO:0000259" key="6">
    <source>
        <dbReference type="PROSITE" id="PS50929"/>
    </source>
</evidence>
<dbReference type="GO" id="GO:0005524">
    <property type="term" value="F:ATP binding"/>
    <property type="evidence" value="ECO:0007669"/>
    <property type="project" value="InterPro"/>
</dbReference>
<dbReference type="InterPro" id="IPR011527">
    <property type="entry name" value="ABC1_TM_dom"/>
</dbReference>
<dbReference type="InterPro" id="IPR036640">
    <property type="entry name" value="ABC1_TM_sf"/>
</dbReference>
<dbReference type="SUPFAM" id="SSF90123">
    <property type="entry name" value="ABC transporter transmembrane region"/>
    <property type="match status" value="1"/>
</dbReference>
<dbReference type="AlphaFoldDB" id="A0A8S9MYN8"/>
<name>A0A8S9MYN8_BRACR</name>
<dbReference type="PROSITE" id="PS50929">
    <property type="entry name" value="ABC_TM1F"/>
    <property type="match status" value="1"/>
</dbReference>
<proteinExistence type="predicted"/>
<dbReference type="Gene3D" id="1.20.1560.10">
    <property type="entry name" value="ABC transporter type 1, transmembrane domain"/>
    <property type="match status" value="1"/>
</dbReference>
<evidence type="ECO:0000256" key="5">
    <source>
        <dbReference type="SAM" id="Phobius"/>
    </source>
</evidence>
<evidence type="ECO:0000256" key="4">
    <source>
        <dbReference type="ARBA" id="ARBA00023136"/>
    </source>
</evidence>
<dbReference type="GO" id="GO:0016020">
    <property type="term" value="C:membrane"/>
    <property type="evidence" value="ECO:0007669"/>
    <property type="project" value="UniProtKB-SubCell"/>
</dbReference>
<feature type="transmembrane region" description="Helical" evidence="5">
    <location>
        <begin position="20"/>
        <end position="42"/>
    </location>
</feature>
<reference evidence="7" key="1">
    <citation type="submission" date="2019-12" db="EMBL/GenBank/DDBJ databases">
        <title>Genome sequencing and annotation of Brassica cretica.</title>
        <authorList>
            <person name="Studholme D.J."/>
            <person name="Sarris P."/>
        </authorList>
    </citation>
    <scope>NUCLEOTIDE SEQUENCE</scope>
    <source>
        <strain evidence="7">PFS-109/04</strain>
        <tissue evidence="7">Leaf</tissue>
    </source>
</reference>
<protein>
    <recommendedName>
        <fullName evidence="6">ABC transmembrane type-1 domain-containing protein</fullName>
    </recommendedName>
</protein>